<feature type="signal peptide" evidence="2">
    <location>
        <begin position="1"/>
        <end position="18"/>
    </location>
</feature>
<feature type="compositionally biased region" description="Polar residues" evidence="1">
    <location>
        <begin position="567"/>
        <end position="594"/>
    </location>
</feature>
<feature type="compositionally biased region" description="Low complexity" evidence="1">
    <location>
        <begin position="229"/>
        <end position="241"/>
    </location>
</feature>
<feature type="region of interest" description="Disordered" evidence="1">
    <location>
        <begin position="81"/>
        <end position="107"/>
    </location>
</feature>
<feature type="region of interest" description="Disordered" evidence="1">
    <location>
        <begin position="467"/>
        <end position="493"/>
    </location>
</feature>
<dbReference type="EMBL" id="MBFS01000222">
    <property type="protein sequence ID" value="PVV03526.1"/>
    <property type="molecule type" value="Genomic_DNA"/>
</dbReference>
<feature type="region of interest" description="Disordered" evidence="1">
    <location>
        <begin position="506"/>
        <end position="642"/>
    </location>
</feature>
<sequence>MFLEYFFLLVLLSGTVFSQNLVGNECIMDTTICFAGDGYDRRYNHCNGTHFIESQCGEGTFCYTSRPGTVYCGYHIENSSAQPNNNARQQATVPSESAQQVPREAPLDPITIDVSIPVLDPATEQVSDELPGQAGDQAPEQTAEQAPQQAFAQTPEQTAEQAPQQALAQTPASVDVAANQALPTEAVLSIPQNVSPIRPMTTMQQKIYVQYNANIHTPQPANAQPTGTNPSAPNNQPPSNNVGDLNGQTNPSVPNGGNPSNNGNAPNNNVGDISGSNPSAPNNGGNQPNNNVGDVSGSNPNPPSGSGPSSGNNQMTPENPSAPGNDMNSPENGLQNRPNGELRPTLTRTITKVITTEIRRPKTRRRVRYDYSNERWPTRTRRTRRVEPTDDRGRPHRTTRTRRVEPTDDRGRPHRTTRTRRVEPTDDRGRPRRTRRTRRVEPTRDRGRRTKEIIIRYVTRTAWEIKPFPTDSRGRRPGYNGSRPNRPCLRGDRTCGHNGVGPINDGFGGQFWNTGPDNGDLNNPFPNPDVDNISDGQGPQPDLGNNDSGFPTDSQPDLQGDSPGDGTMNNTMSPNGGLGNSTSPNGDLGNSTLPNGELGNGTLPDSGLGNNAPSNGVGDLAGNNAPPGPTPTFGGINGRGRPDSRIYVSTVTSTQYFFNKYYTVTSPQVVVPRYKGRTVTVYPTQGYYNQWLYY</sequence>
<feature type="compositionally biased region" description="Polar residues" evidence="1">
    <location>
        <begin position="217"/>
        <end position="228"/>
    </location>
</feature>
<proteinExistence type="predicted"/>
<feature type="compositionally biased region" description="Basic and acidic residues" evidence="1">
    <location>
        <begin position="439"/>
        <end position="448"/>
    </location>
</feature>
<keyword evidence="2" id="KW-0732">Signal</keyword>
<name>A0A2T9ZG04_9FUNG</name>
<evidence type="ECO:0000313" key="3">
    <source>
        <dbReference type="EMBL" id="PVV03526.1"/>
    </source>
</evidence>
<feature type="compositionally biased region" description="Polar residues" evidence="1">
    <location>
        <begin position="326"/>
        <end position="338"/>
    </location>
</feature>
<evidence type="ECO:0008006" key="5">
    <source>
        <dbReference type="Google" id="ProtNLM"/>
    </source>
</evidence>
<feature type="compositionally biased region" description="Polar residues" evidence="1">
    <location>
        <begin position="81"/>
        <end position="100"/>
    </location>
</feature>
<dbReference type="OrthoDB" id="5702048at2759"/>
<reference evidence="3 4" key="1">
    <citation type="journal article" date="2018" name="MBio">
        <title>Comparative Genomics Reveals the Core Gene Toolbox for the Fungus-Insect Symbiosis.</title>
        <authorList>
            <person name="Wang Y."/>
            <person name="Stata M."/>
            <person name="Wang W."/>
            <person name="Stajich J.E."/>
            <person name="White M.M."/>
            <person name="Moncalvo J.M."/>
        </authorList>
    </citation>
    <scope>NUCLEOTIDE SEQUENCE [LARGE SCALE GENOMIC DNA]</scope>
    <source>
        <strain evidence="3 4">SC-DP-2</strain>
    </source>
</reference>
<accession>A0A2T9ZG04</accession>
<comment type="caution">
    <text evidence="3">The sequence shown here is derived from an EMBL/GenBank/DDBJ whole genome shotgun (WGS) entry which is preliminary data.</text>
</comment>
<evidence type="ECO:0000256" key="1">
    <source>
        <dbReference type="SAM" id="MobiDB-lite"/>
    </source>
</evidence>
<feature type="region of interest" description="Disordered" evidence="1">
    <location>
        <begin position="125"/>
        <end position="171"/>
    </location>
</feature>
<organism evidence="3 4">
    <name type="scientific">Smittium megazygosporum</name>
    <dbReference type="NCBI Taxonomy" id="133381"/>
    <lineage>
        <taxon>Eukaryota</taxon>
        <taxon>Fungi</taxon>
        <taxon>Fungi incertae sedis</taxon>
        <taxon>Zoopagomycota</taxon>
        <taxon>Kickxellomycotina</taxon>
        <taxon>Harpellomycetes</taxon>
        <taxon>Harpellales</taxon>
        <taxon>Legeriomycetaceae</taxon>
        <taxon>Smittium</taxon>
    </lineage>
</organism>
<protein>
    <recommendedName>
        <fullName evidence="5">Chitin-binding type-2 domain-containing protein</fullName>
    </recommendedName>
</protein>
<keyword evidence="4" id="KW-1185">Reference proteome</keyword>
<feature type="compositionally biased region" description="Basic and acidic residues" evidence="1">
    <location>
        <begin position="402"/>
        <end position="411"/>
    </location>
</feature>
<gene>
    <name evidence="3" type="ORF">BB560_001990</name>
</gene>
<feature type="compositionally biased region" description="Low complexity" evidence="1">
    <location>
        <begin position="250"/>
        <end position="299"/>
    </location>
</feature>
<dbReference type="STRING" id="133381.A0A2T9ZG04"/>
<feature type="region of interest" description="Disordered" evidence="1">
    <location>
        <begin position="217"/>
        <end position="448"/>
    </location>
</feature>
<evidence type="ECO:0000313" key="4">
    <source>
        <dbReference type="Proteomes" id="UP000245609"/>
    </source>
</evidence>
<feature type="chain" id="PRO_5015607672" description="Chitin-binding type-2 domain-containing protein" evidence="2">
    <location>
        <begin position="19"/>
        <end position="694"/>
    </location>
</feature>
<dbReference type="Proteomes" id="UP000245609">
    <property type="component" value="Unassembled WGS sequence"/>
</dbReference>
<feature type="compositionally biased region" description="Basic and acidic residues" evidence="1">
    <location>
        <begin position="368"/>
        <end position="377"/>
    </location>
</feature>
<feature type="compositionally biased region" description="Basic and acidic residues" evidence="1">
    <location>
        <begin position="420"/>
        <end position="429"/>
    </location>
</feature>
<feature type="compositionally biased region" description="Polar residues" evidence="1">
    <location>
        <begin position="543"/>
        <end position="557"/>
    </location>
</feature>
<feature type="compositionally biased region" description="Low complexity" evidence="1">
    <location>
        <begin position="137"/>
        <end position="171"/>
    </location>
</feature>
<feature type="compositionally biased region" description="Low complexity" evidence="1">
    <location>
        <begin position="345"/>
        <end position="356"/>
    </location>
</feature>
<dbReference type="AlphaFoldDB" id="A0A2T9ZG04"/>
<evidence type="ECO:0000256" key="2">
    <source>
        <dbReference type="SAM" id="SignalP"/>
    </source>
</evidence>